<protein>
    <recommendedName>
        <fullName evidence="1">DDH domain-containing protein</fullName>
    </recommendedName>
</protein>
<dbReference type="EMBL" id="MGHD01000004">
    <property type="protein sequence ID" value="OGM60498.1"/>
    <property type="molecule type" value="Genomic_DNA"/>
</dbReference>
<reference evidence="2 3" key="1">
    <citation type="journal article" date="2016" name="Nat. Commun.">
        <title>Thousands of microbial genomes shed light on interconnected biogeochemical processes in an aquifer system.</title>
        <authorList>
            <person name="Anantharaman K."/>
            <person name="Brown C.T."/>
            <person name="Hug L.A."/>
            <person name="Sharon I."/>
            <person name="Castelle C.J."/>
            <person name="Probst A.J."/>
            <person name="Thomas B.C."/>
            <person name="Singh A."/>
            <person name="Wilkins M.J."/>
            <person name="Karaoz U."/>
            <person name="Brodie E.L."/>
            <person name="Williams K.H."/>
            <person name="Hubbard S.S."/>
            <person name="Banfield J.F."/>
        </authorList>
    </citation>
    <scope>NUCLEOTIDE SEQUENCE [LARGE SCALE GENOMIC DNA]</scope>
</reference>
<dbReference type="Pfam" id="PF01368">
    <property type="entry name" value="DHH"/>
    <property type="match status" value="1"/>
</dbReference>
<dbReference type="SUPFAM" id="SSF64182">
    <property type="entry name" value="DHH phosphoesterases"/>
    <property type="match status" value="1"/>
</dbReference>
<dbReference type="PANTHER" id="PTHR47618">
    <property type="entry name" value="BIFUNCTIONAL OLIGORIBONUCLEASE AND PAP PHOSPHATASE NRNA"/>
    <property type="match status" value="1"/>
</dbReference>
<dbReference type="AlphaFoldDB" id="A0A1F8BAW8"/>
<organism evidence="2 3">
    <name type="scientific">Candidatus Woesebacteria bacterium RIFCSPLOWO2_01_FULL_39_10b</name>
    <dbReference type="NCBI Taxonomy" id="1802517"/>
    <lineage>
        <taxon>Bacteria</taxon>
        <taxon>Candidatus Woeseibacteriota</taxon>
    </lineage>
</organism>
<feature type="domain" description="DDH" evidence="1">
    <location>
        <begin position="8"/>
        <end position="150"/>
    </location>
</feature>
<evidence type="ECO:0000313" key="3">
    <source>
        <dbReference type="Proteomes" id="UP000176404"/>
    </source>
</evidence>
<gene>
    <name evidence="2" type="ORF">A2892_00540</name>
</gene>
<dbReference type="InterPro" id="IPR051319">
    <property type="entry name" value="Oligoribo/pAp-PDE_c-di-AMP_PDE"/>
</dbReference>
<evidence type="ECO:0000259" key="1">
    <source>
        <dbReference type="Pfam" id="PF01368"/>
    </source>
</evidence>
<comment type="caution">
    <text evidence="2">The sequence shown here is derived from an EMBL/GenBank/DDBJ whole genome shotgun (WGS) entry which is preliminary data.</text>
</comment>
<proteinExistence type="predicted"/>
<dbReference type="STRING" id="1802517.A2892_00540"/>
<name>A0A1F8BAW8_9BACT</name>
<dbReference type="Proteomes" id="UP000176404">
    <property type="component" value="Unassembled WGS sequence"/>
</dbReference>
<evidence type="ECO:0000313" key="2">
    <source>
        <dbReference type="EMBL" id="OGM60498.1"/>
    </source>
</evidence>
<dbReference type="Gene3D" id="3.10.310.20">
    <property type="entry name" value="DHHA2 domain"/>
    <property type="match status" value="1"/>
</dbReference>
<dbReference type="PANTHER" id="PTHR47618:SF1">
    <property type="entry name" value="BIFUNCTIONAL OLIGORIBONUCLEASE AND PAP PHOSPHATASE NRNA"/>
    <property type="match status" value="1"/>
</dbReference>
<dbReference type="Gene3D" id="3.90.1640.10">
    <property type="entry name" value="inorganic pyrophosphatase (n-terminal core)"/>
    <property type="match status" value="1"/>
</dbReference>
<sequence>METKGSKTLVTAKVNPDLDGVSCTLAYADLLKQEGTEINGVITGSPQSEVRYFIEKHNISIPTRPDENSTDWNKFILVDASSMKGMPKVVIPDRVVEIIDHRTGEPEREFPNARIQNEIIGAAATIIVERFIKVGKKINPDYAMLLYGAIYHNTLNFIATNTTGRDRKAVRYLETNYNLNEGVIREMFDFATREVEADVKTALEDDAKEFGEGWKIGAYQLVVWGSEIFSDKKLIEESVRNLKDKMGADWSFVNIIDLEARNSHIYSESDDGGEIISEALGAEFRNGWITLPAILRKQIMPKVNEVTDNENERFRSKA</sequence>
<dbReference type="InterPro" id="IPR038222">
    <property type="entry name" value="DHHA2_dom_sf"/>
</dbReference>
<accession>A0A1F8BAW8</accession>
<dbReference type="InterPro" id="IPR038763">
    <property type="entry name" value="DHH_sf"/>
</dbReference>
<dbReference type="InterPro" id="IPR001667">
    <property type="entry name" value="DDH_dom"/>
</dbReference>